<dbReference type="SUPFAM" id="SSF49478">
    <property type="entry name" value="Cna protein B-type domain"/>
    <property type="match status" value="1"/>
</dbReference>
<accession>A0A2M7TGS5</accession>
<evidence type="ECO:0008006" key="4">
    <source>
        <dbReference type="Google" id="ProtNLM"/>
    </source>
</evidence>
<name>A0A2M7TGS5_UNCKA</name>
<evidence type="ECO:0000313" key="2">
    <source>
        <dbReference type="EMBL" id="PIZ45346.1"/>
    </source>
</evidence>
<organism evidence="2 3">
    <name type="scientific">candidate division WWE3 bacterium CG_4_10_14_0_2_um_filter_41_14</name>
    <dbReference type="NCBI Taxonomy" id="1975072"/>
    <lineage>
        <taxon>Bacteria</taxon>
        <taxon>Katanobacteria</taxon>
    </lineage>
</organism>
<reference evidence="3" key="1">
    <citation type="submission" date="2017-09" db="EMBL/GenBank/DDBJ databases">
        <title>Depth-based differentiation of microbial function through sediment-hosted aquifers and enrichment of novel symbionts in the deep terrestrial subsurface.</title>
        <authorList>
            <person name="Probst A.J."/>
            <person name="Ladd B."/>
            <person name="Jarett J.K."/>
            <person name="Geller-Mcgrath D.E."/>
            <person name="Sieber C.M.K."/>
            <person name="Emerson J.B."/>
            <person name="Anantharaman K."/>
            <person name="Thomas B.C."/>
            <person name="Malmstrom R."/>
            <person name="Stieglmeier M."/>
            <person name="Klingl A."/>
            <person name="Woyke T."/>
            <person name="Ryan C.M."/>
            <person name="Banfield J.F."/>
        </authorList>
    </citation>
    <scope>NUCLEOTIDE SEQUENCE [LARGE SCALE GENOMIC DNA]</scope>
</reference>
<feature type="signal peptide" evidence="1">
    <location>
        <begin position="1"/>
        <end position="21"/>
    </location>
</feature>
<dbReference type="AlphaFoldDB" id="A0A2M7TGS5"/>
<feature type="chain" id="PRO_5014857177" description="SD-repeat containing protein B domain-containing protein" evidence="1">
    <location>
        <begin position="22"/>
        <end position="712"/>
    </location>
</feature>
<comment type="caution">
    <text evidence="2">The sequence shown here is derived from an EMBL/GenBank/DDBJ whole genome shotgun (WGS) entry which is preliminary data.</text>
</comment>
<sequence>MKHTYLLPLLLFVCASSIMLAFPDSVEAYNVCYLDNTYPDVEWGPVACKDPGKDIFGPNFANNNPSTVILRHQDGCGSIYYTYRIRPQGSAWSKTICYDDWPYNATYCPSGSIHLRNVGDTYTDPATNFKYTLARKDGIKDVYVENLSPTCRPYEVELFTTLENCTDPEAWVQQTYTYNFTTAGCKLGNVNSCTTSASISNQTVLIRNSKGQSETVSTDANGNYFSNTIVPGPYYAMGPQTPVSGYVPPAKTTTQYYAWNQTFGYDQPLNSATYESQPIVNGCAGPNNSNVTGRCNFCLNPTTPVNTPTQAPATPTPIPAVFCYADAYGSATTLVGDITIVGDTFDDLNSNCIKDAGEPAYTSATLKLDQLSPASCTTNANLSPNSYAAGNYTFSGLSCFGGGTSASFRLRVSTPEAGKIACTSQYTTPTLTAGTTHTVTPIGIRTLQASWFNGSGASICSVNDISSPLPAGKLLIETHASYGSGLAIAGGTVDVGDGNVSASGNKIEGYTSNLHFNLNTLAKDLIKSADRTNPVGTPQISHDDSSKPYPGVVIYHFTSVSPSLSGDWENINFPLIIIADADISIGNTIANNKITLDPTAPHAFFAVIANGNIIIDQVVGSESASDGSVHLEGIYMAGENITDGGGSKRLNIFGGVYTGLLGSTGTYVMDREYTNRDAETYPSNTVTFNPKLLLNLPTILADPRYEWAEVKE</sequence>
<proteinExistence type="predicted"/>
<keyword evidence="1" id="KW-0732">Signal</keyword>
<dbReference type="Gene3D" id="2.60.40.10">
    <property type="entry name" value="Immunoglobulins"/>
    <property type="match status" value="1"/>
</dbReference>
<protein>
    <recommendedName>
        <fullName evidence="4">SD-repeat containing protein B domain-containing protein</fullName>
    </recommendedName>
</protein>
<dbReference type="Proteomes" id="UP000228920">
    <property type="component" value="Unassembled WGS sequence"/>
</dbReference>
<dbReference type="EMBL" id="PFNL01000141">
    <property type="protein sequence ID" value="PIZ45346.1"/>
    <property type="molecule type" value="Genomic_DNA"/>
</dbReference>
<evidence type="ECO:0000256" key="1">
    <source>
        <dbReference type="SAM" id="SignalP"/>
    </source>
</evidence>
<dbReference type="InterPro" id="IPR013783">
    <property type="entry name" value="Ig-like_fold"/>
</dbReference>
<gene>
    <name evidence="2" type="ORF">COY32_05395</name>
</gene>
<evidence type="ECO:0000313" key="3">
    <source>
        <dbReference type="Proteomes" id="UP000228920"/>
    </source>
</evidence>